<keyword evidence="2" id="KW-0238">DNA-binding</keyword>
<dbReference type="InterPro" id="IPR050959">
    <property type="entry name" value="MarA-like"/>
</dbReference>
<dbReference type="InterPro" id="IPR029442">
    <property type="entry name" value="GyrI-like"/>
</dbReference>
<dbReference type="PANTHER" id="PTHR47504:SF5">
    <property type="entry name" value="RIGHT ORIGIN-BINDING PROTEIN"/>
    <property type="match status" value="1"/>
</dbReference>
<evidence type="ECO:0000259" key="4">
    <source>
        <dbReference type="PROSITE" id="PS01124"/>
    </source>
</evidence>
<dbReference type="SUPFAM" id="SSF46689">
    <property type="entry name" value="Homeodomain-like"/>
    <property type="match status" value="2"/>
</dbReference>
<keyword evidence="3" id="KW-0804">Transcription</keyword>
<dbReference type="AlphaFoldDB" id="A0A6G7WHW8"/>
<keyword evidence="1" id="KW-0805">Transcription regulation</keyword>
<proteinExistence type="predicted"/>
<dbReference type="InterPro" id="IPR020449">
    <property type="entry name" value="Tscrpt_reg_AraC-type_HTH"/>
</dbReference>
<dbReference type="GO" id="GO:0003700">
    <property type="term" value="F:DNA-binding transcription factor activity"/>
    <property type="evidence" value="ECO:0007669"/>
    <property type="project" value="InterPro"/>
</dbReference>
<dbReference type="SUPFAM" id="SSF55136">
    <property type="entry name" value="Probable bacterial effector-binding domain"/>
    <property type="match status" value="1"/>
</dbReference>
<dbReference type="PRINTS" id="PR00032">
    <property type="entry name" value="HTHARAC"/>
</dbReference>
<dbReference type="PANTHER" id="PTHR47504">
    <property type="entry name" value="RIGHT ORIGIN-BINDING PROTEIN"/>
    <property type="match status" value="1"/>
</dbReference>
<evidence type="ECO:0000256" key="1">
    <source>
        <dbReference type="ARBA" id="ARBA00023015"/>
    </source>
</evidence>
<dbReference type="PROSITE" id="PS00041">
    <property type="entry name" value="HTH_ARAC_FAMILY_1"/>
    <property type="match status" value="1"/>
</dbReference>
<dbReference type="InterPro" id="IPR010499">
    <property type="entry name" value="AraC_E-bd"/>
</dbReference>
<dbReference type="SMART" id="SM00871">
    <property type="entry name" value="AraC_E_bind"/>
    <property type="match status" value="1"/>
</dbReference>
<protein>
    <submittedName>
        <fullName evidence="5">AraC family transcriptional regulator</fullName>
    </submittedName>
</protein>
<reference evidence="5 6" key="1">
    <citation type="journal article" date="2017" name="Int. J. Syst. Evol. Microbiol.">
        <title>Jeotgalibaca porci sp. nov. and Jeotgalibaca arthritidis sp. nov., isolated from pigs, and emended description of the genus Jeotgalibaca.</title>
        <authorList>
            <person name="Zamora L."/>
            <person name="Perez-Sancho M."/>
            <person name="Dominguez L."/>
            <person name="Fernandez-Garayzabal J.F."/>
            <person name="Vela A.I."/>
        </authorList>
    </citation>
    <scope>NUCLEOTIDE SEQUENCE [LARGE SCALE GENOMIC DNA]</scope>
    <source>
        <strain evidence="5 6">CCUG 69148</strain>
    </source>
</reference>
<dbReference type="Gene3D" id="1.10.10.60">
    <property type="entry name" value="Homeodomain-like"/>
    <property type="match status" value="2"/>
</dbReference>
<evidence type="ECO:0000313" key="5">
    <source>
        <dbReference type="EMBL" id="QIK51865.1"/>
    </source>
</evidence>
<evidence type="ECO:0000256" key="2">
    <source>
        <dbReference type="ARBA" id="ARBA00023125"/>
    </source>
</evidence>
<organism evidence="5 6">
    <name type="scientific">Jeotgalibaca porci</name>
    <dbReference type="NCBI Taxonomy" id="1868793"/>
    <lineage>
        <taxon>Bacteria</taxon>
        <taxon>Bacillati</taxon>
        <taxon>Bacillota</taxon>
        <taxon>Bacilli</taxon>
        <taxon>Lactobacillales</taxon>
        <taxon>Carnobacteriaceae</taxon>
        <taxon>Jeotgalibaca</taxon>
    </lineage>
</organism>
<dbReference type="InterPro" id="IPR018062">
    <property type="entry name" value="HTH_AraC-typ_CS"/>
</dbReference>
<keyword evidence="6" id="KW-1185">Reference proteome</keyword>
<dbReference type="RefSeq" id="WP_166062926.1">
    <property type="nucleotide sequence ID" value="NZ_CP049889.1"/>
</dbReference>
<feature type="domain" description="HTH araC/xylS-type" evidence="4">
    <location>
        <begin position="8"/>
        <end position="106"/>
    </location>
</feature>
<dbReference type="Proteomes" id="UP000501830">
    <property type="component" value="Chromosome"/>
</dbReference>
<dbReference type="KEGG" id="jpo:G7058_07405"/>
<dbReference type="GO" id="GO:0043565">
    <property type="term" value="F:sequence-specific DNA binding"/>
    <property type="evidence" value="ECO:0007669"/>
    <property type="project" value="InterPro"/>
</dbReference>
<dbReference type="InterPro" id="IPR011256">
    <property type="entry name" value="Reg_factor_effector_dom_sf"/>
</dbReference>
<dbReference type="Pfam" id="PF06445">
    <property type="entry name" value="GyrI-like"/>
    <property type="match status" value="1"/>
</dbReference>
<sequence>MDILTQLNHAMAYIEVHIANDLNLADVSTVTNYTHYHFGRLFYYISDMTLSEYIRKRKLSLAAMALKSGNEKVIDLAVKYGYDSADSFTRAFVKQHGVTPSAARQPDVNLTIFPPLTFQIKIKGVQAMNWRIEEKEAFEVFGIERVFANDETSKVPDFWTECHNNGEYERLFQAAGGAENPPGPCLVNAICGYGEPGDNVFPYMLCAFVKDGCKTDRFKVVKIPKTTWAIFRSDEADTTALQIPQLFNRAYSEWLPSSGYDKAPGADIEIYGIAENGKYYEEVWLPVIEKNL</sequence>
<evidence type="ECO:0000256" key="3">
    <source>
        <dbReference type="ARBA" id="ARBA00023163"/>
    </source>
</evidence>
<evidence type="ECO:0000313" key="6">
    <source>
        <dbReference type="Proteomes" id="UP000501830"/>
    </source>
</evidence>
<dbReference type="InterPro" id="IPR009057">
    <property type="entry name" value="Homeodomain-like_sf"/>
</dbReference>
<dbReference type="InterPro" id="IPR018060">
    <property type="entry name" value="HTH_AraC"/>
</dbReference>
<dbReference type="Gene3D" id="3.20.80.10">
    <property type="entry name" value="Regulatory factor, effector binding domain"/>
    <property type="match status" value="1"/>
</dbReference>
<dbReference type="PROSITE" id="PS01124">
    <property type="entry name" value="HTH_ARAC_FAMILY_2"/>
    <property type="match status" value="1"/>
</dbReference>
<dbReference type="GeneID" id="94553106"/>
<accession>A0A6G7WHW8</accession>
<dbReference type="Pfam" id="PF12833">
    <property type="entry name" value="HTH_18"/>
    <property type="match status" value="1"/>
</dbReference>
<gene>
    <name evidence="5" type="ORF">G7058_07405</name>
</gene>
<dbReference type="EMBL" id="CP049889">
    <property type="protein sequence ID" value="QIK51865.1"/>
    <property type="molecule type" value="Genomic_DNA"/>
</dbReference>
<name>A0A6G7WHW8_9LACT</name>
<dbReference type="SMART" id="SM00342">
    <property type="entry name" value="HTH_ARAC"/>
    <property type="match status" value="1"/>
</dbReference>